<feature type="domain" description="HTH gntR-type" evidence="4">
    <location>
        <begin position="50"/>
        <end position="118"/>
    </location>
</feature>
<dbReference type="EMBL" id="AAVT01000005">
    <property type="protein sequence ID" value="EAW31021.1"/>
    <property type="molecule type" value="Genomic_DNA"/>
</dbReference>
<dbReference type="InterPro" id="IPR050679">
    <property type="entry name" value="Bact_HTH_transcr_reg"/>
</dbReference>
<dbReference type="SUPFAM" id="SSF46785">
    <property type="entry name" value="Winged helix' DNA-binding domain"/>
    <property type="match status" value="1"/>
</dbReference>
<keyword evidence="3" id="KW-0804">Transcription</keyword>
<evidence type="ECO:0000256" key="3">
    <source>
        <dbReference type="ARBA" id="ARBA00023163"/>
    </source>
</evidence>
<dbReference type="PANTHER" id="PTHR44846">
    <property type="entry name" value="MANNOSYL-D-GLYCERATE TRANSPORT/METABOLISM SYSTEM REPRESSOR MNGR-RELATED"/>
    <property type="match status" value="1"/>
</dbReference>
<proteinExistence type="predicted"/>
<dbReference type="InterPro" id="IPR036390">
    <property type="entry name" value="WH_DNA-bd_sf"/>
</dbReference>
<dbReference type="GO" id="GO:0045892">
    <property type="term" value="P:negative regulation of DNA-templated transcription"/>
    <property type="evidence" value="ECO:0007669"/>
    <property type="project" value="TreeGrafter"/>
</dbReference>
<dbReference type="STRING" id="247633.GP2143_10502"/>
<dbReference type="SMART" id="SM00345">
    <property type="entry name" value="HTH_GNTR"/>
    <property type="match status" value="1"/>
</dbReference>
<dbReference type="InterPro" id="IPR000524">
    <property type="entry name" value="Tscrpt_reg_HTH_GntR"/>
</dbReference>
<dbReference type="SUPFAM" id="SSF64288">
    <property type="entry name" value="Chorismate lyase-like"/>
    <property type="match status" value="1"/>
</dbReference>
<dbReference type="Gene3D" id="3.40.1410.10">
    <property type="entry name" value="Chorismate lyase-like"/>
    <property type="match status" value="1"/>
</dbReference>
<dbReference type="PRINTS" id="PR00035">
    <property type="entry name" value="HTHGNTR"/>
</dbReference>
<evidence type="ECO:0000313" key="5">
    <source>
        <dbReference type="EMBL" id="EAW31021.1"/>
    </source>
</evidence>
<dbReference type="InterPro" id="IPR036388">
    <property type="entry name" value="WH-like_DNA-bd_sf"/>
</dbReference>
<keyword evidence="6" id="KW-1185">Reference proteome</keyword>
<dbReference type="InterPro" id="IPR028978">
    <property type="entry name" value="Chorismate_lyase_/UTRA_dom_sf"/>
</dbReference>
<name>A0YDY7_9GAMM</name>
<keyword evidence="2" id="KW-0238">DNA-binding</keyword>
<reference evidence="5 6" key="1">
    <citation type="journal article" date="2010" name="J. Bacteriol.">
        <title>Genome sequence of the oligotrophic marine Gammaproteobacterium HTCC2143, isolated from the Oregon Coast.</title>
        <authorList>
            <person name="Oh H.M."/>
            <person name="Kang I."/>
            <person name="Ferriera S."/>
            <person name="Giovannoni S.J."/>
            <person name="Cho J.C."/>
        </authorList>
    </citation>
    <scope>NUCLEOTIDE SEQUENCE [LARGE SCALE GENOMIC DNA]</scope>
    <source>
        <strain evidence="5 6">HTCC2143</strain>
    </source>
</reference>
<dbReference type="Pfam" id="PF07702">
    <property type="entry name" value="UTRA"/>
    <property type="match status" value="1"/>
</dbReference>
<sequence length="289" mass="32546">MPPDNKESASETVQVDVLSDYVFLKAPRMTAITHFFSETQLNTLSSEAPTPLYFQLYTLLKESVLNGTFGNGMQMPTEQQLAESFSVSRITAKRAMDELAAEDLVQRRRGKGTHVTYDYTPTPVSAPLVGLLLEIESMARHSDVKVLDCKKMRPPASIRDALKMNDKEEALHLVRVRSRQGLPFGHHASWTIGLDKPVSKKDFQQSSRLDIFRKQDIKFTHITQTISAISATEALAESLQTTVGAPLISLIRHSFITRNGEEELVDYLHACYHPDRFQYSMDLKMNANS</sequence>
<organism evidence="5 6">
    <name type="scientific">marine gamma proteobacterium HTCC2143</name>
    <dbReference type="NCBI Taxonomy" id="247633"/>
    <lineage>
        <taxon>Bacteria</taxon>
        <taxon>Pseudomonadati</taxon>
        <taxon>Pseudomonadota</taxon>
        <taxon>Gammaproteobacteria</taxon>
        <taxon>Cellvibrionales</taxon>
        <taxon>Spongiibacteraceae</taxon>
        <taxon>BD1-7 clade</taxon>
    </lineage>
</organism>
<accession>A0YDY7</accession>
<dbReference type="Proteomes" id="UP000004931">
    <property type="component" value="Unassembled WGS sequence"/>
</dbReference>
<protein>
    <submittedName>
        <fullName evidence="5">Putative GntR-family transcriptional regulator</fullName>
    </submittedName>
</protein>
<dbReference type="AlphaFoldDB" id="A0YDY7"/>
<evidence type="ECO:0000259" key="4">
    <source>
        <dbReference type="PROSITE" id="PS50949"/>
    </source>
</evidence>
<dbReference type="PANTHER" id="PTHR44846:SF1">
    <property type="entry name" value="MANNOSYL-D-GLYCERATE TRANSPORT_METABOLISM SYSTEM REPRESSOR MNGR-RELATED"/>
    <property type="match status" value="1"/>
</dbReference>
<evidence type="ECO:0000256" key="2">
    <source>
        <dbReference type="ARBA" id="ARBA00023125"/>
    </source>
</evidence>
<dbReference type="Pfam" id="PF00392">
    <property type="entry name" value="GntR"/>
    <property type="match status" value="1"/>
</dbReference>
<dbReference type="SMART" id="SM00866">
    <property type="entry name" value="UTRA"/>
    <property type="match status" value="1"/>
</dbReference>
<dbReference type="InterPro" id="IPR011663">
    <property type="entry name" value="UTRA"/>
</dbReference>
<dbReference type="CDD" id="cd07377">
    <property type="entry name" value="WHTH_GntR"/>
    <property type="match status" value="1"/>
</dbReference>
<dbReference type="Gene3D" id="1.10.10.10">
    <property type="entry name" value="Winged helix-like DNA-binding domain superfamily/Winged helix DNA-binding domain"/>
    <property type="match status" value="1"/>
</dbReference>
<dbReference type="GO" id="GO:0003700">
    <property type="term" value="F:DNA-binding transcription factor activity"/>
    <property type="evidence" value="ECO:0007669"/>
    <property type="project" value="InterPro"/>
</dbReference>
<comment type="caution">
    <text evidence="5">The sequence shown here is derived from an EMBL/GenBank/DDBJ whole genome shotgun (WGS) entry which is preliminary data.</text>
</comment>
<dbReference type="eggNOG" id="COG2188">
    <property type="taxonomic scope" value="Bacteria"/>
</dbReference>
<dbReference type="PROSITE" id="PS50949">
    <property type="entry name" value="HTH_GNTR"/>
    <property type="match status" value="1"/>
</dbReference>
<evidence type="ECO:0000313" key="6">
    <source>
        <dbReference type="Proteomes" id="UP000004931"/>
    </source>
</evidence>
<keyword evidence="1" id="KW-0805">Transcription regulation</keyword>
<evidence type="ECO:0000256" key="1">
    <source>
        <dbReference type="ARBA" id="ARBA00023015"/>
    </source>
</evidence>
<dbReference type="GO" id="GO:0003677">
    <property type="term" value="F:DNA binding"/>
    <property type="evidence" value="ECO:0007669"/>
    <property type="project" value="UniProtKB-KW"/>
</dbReference>
<gene>
    <name evidence="5" type="ORF">GP2143_10502</name>
</gene>